<accession>A0A2Z5N1W3</accession>
<dbReference type="Pfam" id="PF16083">
    <property type="entry name" value="Phage_holin_3_3"/>
    <property type="match status" value="1"/>
</dbReference>
<reference evidence="3 4" key="1">
    <citation type="journal article" date="2018" name="ISME J.">
        <title>Involvement of Burkholderiaceae and sulfurous volatiles in disease-suppressive soils.</title>
        <authorList>
            <person name="Carrion V.J."/>
            <person name="Cordovez V."/>
            <person name="Tyc O."/>
            <person name="Etalo D.W."/>
            <person name="de Bruijn I."/>
            <person name="de Jager V.C."/>
            <person name="Medema M.H."/>
            <person name="Eberl L."/>
            <person name="Raaijmakers J.M."/>
        </authorList>
    </citation>
    <scope>NUCLEOTIDE SEQUENCE [LARGE SCALE GENOMIC DNA]</scope>
    <source>
        <strain evidence="4">mHSR5</strain>
    </source>
</reference>
<keyword evidence="1" id="KW-0472">Membrane</keyword>
<feature type="chain" id="PRO_5016439522" description="Holin" evidence="2">
    <location>
        <begin position="23"/>
        <end position="134"/>
    </location>
</feature>
<sequence>MQNLIRYRWVWLAVVWPPSAWAATVTFGDDLSSIPLAAVTLCLFLSFIGGLASTLQKLAADVAPVRSIGLEIAKDLVVSLVAGLLAFFASEWMNFQAVLEAGVITLAGYGGSRVLDRVLDRALREVDRGADTGR</sequence>
<dbReference type="AlphaFoldDB" id="A0A2Z5N1W3"/>
<proteinExistence type="predicted"/>
<organism evidence="3 4">
    <name type="scientific">Burkholderia pyrrocinia</name>
    <name type="common">Pseudomonas pyrrocinia</name>
    <dbReference type="NCBI Taxonomy" id="60550"/>
    <lineage>
        <taxon>Bacteria</taxon>
        <taxon>Pseudomonadati</taxon>
        <taxon>Pseudomonadota</taxon>
        <taxon>Betaproteobacteria</taxon>
        <taxon>Burkholderiales</taxon>
        <taxon>Burkholderiaceae</taxon>
        <taxon>Burkholderia</taxon>
        <taxon>Burkholderia cepacia complex</taxon>
    </lineage>
</organism>
<dbReference type="InterPro" id="IPR032126">
    <property type="entry name" value="LydA_holin"/>
</dbReference>
<dbReference type="EMBL" id="CP024903">
    <property type="protein sequence ID" value="AXF23502.1"/>
    <property type="molecule type" value="Genomic_DNA"/>
</dbReference>
<feature type="transmembrane region" description="Helical" evidence="1">
    <location>
        <begin position="32"/>
        <end position="52"/>
    </location>
</feature>
<dbReference type="Proteomes" id="UP000253104">
    <property type="component" value="Chromosome mHSR5_B"/>
</dbReference>
<protein>
    <recommendedName>
        <fullName evidence="5">Holin</fullName>
    </recommendedName>
</protein>
<evidence type="ECO:0000256" key="1">
    <source>
        <dbReference type="SAM" id="Phobius"/>
    </source>
</evidence>
<evidence type="ECO:0000313" key="4">
    <source>
        <dbReference type="Proteomes" id="UP000253104"/>
    </source>
</evidence>
<evidence type="ECO:0000313" key="3">
    <source>
        <dbReference type="EMBL" id="AXF23502.1"/>
    </source>
</evidence>
<gene>
    <name evidence="3" type="ORF">CUJ89_24110</name>
</gene>
<evidence type="ECO:0000256" key="2">
    <source>
        <dbReference type="SAM" id="SignalP"/>
    </source>
</evidence>
<feature type="transmembrane region" description="Helical" evidence="1">
    <location>
        <begin position="72"/>
        <end position="89"/>
    </location>
</feature>
<dbReference type="OrthoDB" id="8779854at2"/>
<keyword evidence="2" id="KW-0732">Signal</keyword>
<keyword evidence="1" id="KW-1133">Transmembrane helix</keyword>
<dbReference type="RefSeq" id="WP_060336529.1">
    <property type="nucleotide sequence ID" value="NZ_CP024903.1"/>
</dbReference>
<evidence type="ECO:0008006" key="5">
    <source>
        <dbReference type="Google" id="ProtNLM"/>
    </source>
</evidence>
<keyword evidence="1" id="KW-0812">Transmembrane</keyword>
<feature type="signal peptide" evidence="2">
    <location>
        <begin position="1"/>
        <end position="22"/>
    </location>
</feature>
<name>A0A2Z5N1W3_BURPY</name>